<dbReference type="PANTHER" id="PTHR30204">
    <property type="entry name" value="REDOX-CYCLING DRUG-SENSING TRANSCRIPTIONAL ACTIVATOR SOXR"/>
    <property type="match status" value="1"/>
</dbReference>
<dbReference type="InterPro" id="IPR000551">
    <property type="entry name" value="MerR-type_HTH_dom"/>
</dbReference>
<protein>
    <submittedName>
        <fullName evidence="4">DNA-binding transcriptional MerR regulator</fullName>
    </submittedName>
</protein>
<dbReference type="Gene3D" id="1.10.1660.10">
    <property type="match status" value="1"/>
</dbReference>
<dbReference type="Proteomes" id="UP000781958">
    <property type="component" value="Unassembled WGS sequence"/>
</dbReference>
<dbReference type="SUPFAM" id="SSF46955">
    <property type="entry name" value="Putative DNA-binding domain"/>
    <property type="match status" value="1"/>
</dbReference>
<keyword evidence="5" id="KW-1185">Reference proteome</keyword>
<evidence type="ECO:0000313" key="5">
    <source>
        <dbReference type="Proteomes" id="UP000781958"/>
    </source>
</evidence>
<dbReference type="Pfam" id="PF13411">
    <property type="entry name" value="MerR_1"/>
    <property type="match status" value="1"/>
</dbReference>
<accession>A0ABS4SEX8</accession>
<dbReference type="SMART" id="SM00422">
    <property type="entry name" value="HTH_MERR"/>
    <property type="match status" value="1"/>
</dbReference>
<keyword evidence="1 4" id="KW-0238">DNA-binding</keyword>
<dbReference type="InterPro" id="IPR009061">
    <property type="entry name" value="DNA-bd_dom_put_sf"/>
</dbReference>
<evidence type="ECO:0000256" key="2">
    <source>
        <dbReference type="SAM" id="Coils"/>
    </source>
</evidence>
<feature type="coiled-coil region" evidence="2">
    <location>
        <begin position="90"/>
        <end position="134"/>
    </location>
</feature>
<proteinExistence type="predicted"/>
<dbReference type="EMBL" id="JAGINP010000002">
    <property type="protein sequence ID" value="MBP2290960.1"/>
    <property type="molecule type" value="Genomic_DNA"/>
</dbReference>
<dbReference type="InterPro" id="IPR047057">
    <property type="entry name" value="MerR_fam"/>
</dbReference>
<reference evidence="4 5" key="1">
    <citation type="submission" date="2021-03" db="EMBL/GenBank/DDBJ databases">
        <title>Genomic Encyclopedia of Type Strains, Phase III (KMG-III): the genomes of soil and plant-associated and newly described type strains.</title>
        <authorList>
            <person name="Whitman W."/>
        </authorList>
    </citation>
    <scope>NUCLEOTIDE SEQUENCE [LARGE SCALE GENOMIC DNA]</scope>
    <source>
        <strain evidence="4 5">IMMIB AFH-6</strain>
    </source>
</reference>
<organism evidence="4 5">
    <name type="scientific">Azospirillum rugosum</name>
    <dbReference type="NCBI Taxonomy" id="416170"/>
    <lineage>
        <taxon>Bacteria</taxon>
        <taxon>Pseudomonadati</taxon>
        <taxon>Pseudomonadota</taxon>
        <taxon>Alphaproteobacteria</taxon>
        <taxon>Rhodospirillales</taxon>
        <taxon>Azospirillaceae</taxon>
        <taxon>Azospirillum</taxon>
    </lineage>
</organism>
<evidence type="ECO:0000256" key="1">
    <source>
        <dbReference type="ARBA" id="ARBA00023125"/>
    </source>
</evidence>
<gene>
    <name evidence="4" type="ORF">J2851_000702</name>
</gene>
<dbReference type="GO" id="GO:0003677">
    <property type="term" value="F:DNA binding"/>
    <property type="evidence" value="ECO:0007669"/>
    <property type="project" value="UniProtKB-KW"/>
</dbReference>
<name>A0ABS4SEX8_9PROT</name>
<evidence type="ECO:0000313" key="4">
    <source>
        <dbReference type="EMBL" id="MBP2290960.1"/>
    </source>
</evidence>
<sequence>MRRDVTEGVPPTMEQLYTVNQLAEELGITPRALRFYEVKGLLSPNRVGNNRVYTKRDRARLKLILRGKRLGFSLAEIREYLDLYNVDGGVEQLKVLLKRIDARLRDLAQQREDLEATVEELKDIESQVVAALDDRGVKAKSA</sequence>
<keyword evidence="2" id="KW-0175">Coiled coil</keyword>
<comment type="caution">
    <text evidence="4">The sequence shown here is derived from an EMBL/GenBank/DDBJ whole genome shotgun (WGS) entry which is preliminary data.</text>
</comment>
<evidence type="ECO:0000259" key="3">
    <source>
        <dbReference type="PROSITE" id="PS50937"/>
    </source>
</evidence>
<feature type="domain" description="HTH merR-type" evidence="3">
    <location>
        <begin position="16"/>
        <end position="83"/>
    </location>
</feature>
<dbReference type="PROSITE" id="PS50937">
    <property type="entry name" value="HTH_MERR_2"/>
    <property type="match status" value="1"/>
</dbReference>
<dbReference type="PANTHER" id="PTHR30204:SF58">
    <property type="entry name" value="HTH-TYPE TRANSCRIPTIONAL REGULATOR YFMP"/>
    <property type="match status" value="1"/>
</dbReference>
<dbReference type="CDD" id="cd04776">
    <property type="entry name" value="HTH_GnyR"/>
    <property type="match status" value="1"/>
</dbReference>